<dbReference type="PANTHER" id="PTHR23526">
    <property type="entry name" value="INTEGRAL MEMBRANE TRANSPORT PROTEIN-RELATED"/>
    <property type="match status" value="1"/>
</dbReference>
<sequence length="414" mass="45379">MFRFHESRFFENWFGAYAILGAIASGLIPILIPLWTQQHSSAANVGIVMSLFGLGQLSAPLWGEIADTLRLNRVLFLMGLFIIGLSLLSITFIPLPSILGFFSLMAGLGFSLTNTFANLWIVERFSYAEVTERVGTLQKVYGIGQVVGLAIASLLSATHIKIALIVTSLMAFSSLIFYKTMPTISRDGKIKLRPALEKLHPRIQPLLASISQSYHLLHIKTLLPHLSKTALSTLTFNILWFIIVAASSFFFSFYPIIMKYVYKISPSISSIIFSVAVGLSIFIYSLVGRIAEERGDKKVLLLGIFLRLISILGLTILGYFVVSARMFLVALFFVLIIFSWPIISVSGTAIASESNLPQGAAMGLFSANNALALSIGSFIGGFIAHVKSYNFLLASSAILMFIGLLLSVILIKEE</sequence>
<keyword evidence="4 6" id="KW-1133">Transmembrane helix</keyword>
<dbReference type="Gene3D" id="1.20.1250.20">
    <property type="entry name" value="MFS general substrate transporter like domains"/>
    <property type="match status" value="2"/>
</dbReference>
<feature type="transmembrane region" description="Helical" evidence="6">
    <location>
        <begin position="99"/>
        <end position="120"/>
    </location>
</feature>
<keyword evidence="5 6" id="KW-0472">Membrane</keyword>
<feature type="transmembrane region" description="Helical" evidence="6">
    <location>
        <begin position="74"/>
        <end position="93"/>
    </location>
</feature>
<evidence type="ECO:0000256" key="2">
    <source>
        <dbReference type="ARBA" id="ARBA00022448"/>
    </source>
</evidence>
<dbReference type="SUPFAM" id="SSF103473">
    <property type="entry name" value="MFS general substrate transporter"/>
    <property type="match status" value="1"/>
</dbReference>
<evidence type="ECO:0000256" key="6">
    <source>
        <dbReference type="SAM" id="Phobius"/>
    </source>
</evidence>
<feature type="transmembrane region" description="Helical" evidence="6">
    <location>
        <begin position="238"/>
        <end position="262"/>
    </location>
</feature>
<dbReference type="InterPro" id="IPR036259">
    <property type="entry name" value="MFS_trans_sf"/>
</dbReference>
<feature type="transmembrane region" description="Helical" evidence="6">
    <location>
        <begin position="299"/>
        <end position="321"/>
    </location>
</feature>
<proteinExistence type="predicted"/>
<comment type="subcellular location">
    <subcellularLocation>
        <location evidence="1">Cell membrane</location>
        <topology evidence="1">Multi-pass membrane protein</topology>
    </subcellularLocation>
</comment>
<evidence type="ECO:0000259" key="7">
    <source>
        <dbReference type="PROSITE" id="PS50850"/>
    </source>
</evidence>
<feature type="transmembrane region" description="Helical" evidence="6">
    <location>
        <begin position="268"/>
        <end position="287"/>
    </location>
</feature>
<organism evidence="8 9">
    <name type="scientific">Thermoanaerobacter kivui</name>
    <name type="common">Acetogenium kivui</name>
    <dbReference type="NCBI Taxonomy" id="2325"/>
    <lineage>
        <taxon>Bacteria</taxon>
        <taxon>Bacillati</taxon>
        <taxon>Bacillota</taxon>
        <taxon>Clostridia</taxon>
        <taxon>Thermoanaerobacterales</taxon>
        <taxon>Thermoanaerobacteraceae</taxon>
        <taxon>Thermoanaerobacter</taxon>
    </lineage>
</organism>
<dbReference type="HOGENOM" id="CLU_637271_0_0_9"/>
<evidence type="ECO:0000313" key="8">
    <source>
        <dbReference type="EMBL" id="AIS51613.1"/>
    </source>
</evidence>
<dbReference type="KEGG" id="tki:TKV_c04090"/>
<keyword evidence="2" id="KW-0813">Transport</keyword>
<dbReference type="GO" id="GO:0005886">
    <property type="term" value="C:plasma membrane"/>
    <property type="evidence" value="ECO:0007669"/>
    <property type="project" value="UniProtKB-SubCell"/>
</dbReference>
<gene>
    <name evidence="8" type="ORF">TKV_c04090</name>
</gene>
<feature type="transmembrane region" description="Helical" evidence="6">
    <location>
        <begin position="140"/>
        <end position="156"/>
    </location>
</feature>
<evidence type="ECO:0000256" key="5">
    <source>
        <dbReference type="ARBA" id="ARBA00023136"/>
    </source>
</evidence>
<dbReference type="EMBL" id="CP009170">
    <property type="protein sequence ID" value="AIS51613.1"/>
    <property type="molecule type" value="Genomic_DNA"/>
</dbReference>
<reference evidence="9" key="1">
    <citation type="journal article" date="2015" name="Genome Announc.">
        <title>Whole-Genome Sequences of 80 Environmental and Clinical Isolates of Burkholderia pseudomallei.</title>
        <authorList>
            <person name="Johnson S.L."/>
            <person name="Baker A.L."/>
            <person name="Chain P.S."/>
            <person name="Currie B.J."/>
            <person name="Daligault H.E."/>
            <person name="Davenport K.W."/>
            <person name="Davis C.B."/>
            <person name="Inglis T.J."/>
            <person name="Kaestli M."/>
            <person name="Koren S."/>
            <person name="Mayo M."/>
            <person name="Merritt A.J."/>
            <person name="Price E.P."/>
            <person name="Sarovich D.S."/>
            <person name="Warner J."/>
            <person name="Rosovitz M.J."/>
        </authorList>
    </citation>
    <scope>NUCLEOTIDE SEQUENCE [LARGE SCALE GENOMIC DNA]</scope>
    <source>
        <strain evidence="9">DSM 2030</strain>
    </source>
</reference>
<evidence type="ECO:0000256" key="1">
    <source>
        <dbReference type="ARBA" id="ARBA00004651"/>
    </source>
</evidence>
<evidence type="ECO:0000256" key="3">
    <source>
        <dbReference type="ARBA" id="ARBA00022692"/>
    </source>
</evidence>
<dbReference type="InterPro" id="IPR020846">
    <property type="entry name" value="MFS_dom"/>
</dbReference>
<dbReference type="RefSeq" id="WP_049684544.1">
    <property type="nucleotide sequence ID" value="NZ_CP009170.1"/>
</dbReference>
<feature type="transmembrane region" description="Helical" evidence="6">
    <location>
        <begin position="391"/>
        <end position="411"/>
    </location>
</feature>
<accession>A0A097AP90</accession>
<evidence type="ECO:0000313" key="9">
    <source>
        <dbReference type="Proteomes" id="UP000029669"/>
    </source>
</evidence>
<dbReference type="Proteomes" id="UP000029669">
    <property type="component" value="Chromosome"/>
</dbReference>
<feature type="transmembrane region" description="Helical" evidence="6">
    <location>
        <begin position="327"/>
        <end position="351"/>
    </location>
</feature>
<dbReference type="PROSITE" id="PS50850">
    <property type="entry name" value="MFS"/>
    <property type="match status" value="1"/>
</dbReference>
<dbReference type="STRING" id="2325.TKV_c04090"/>
<dbReference type="Pfam" id="PF07690">
    <property type="entry name" value="MFS_1"/>
    <property type="match status" value="1"/>
</dbReference>
<evidence type="ECO:0000256" key="4">
    <source>
        <dbReference type="ARBA" id="ARBA00022989"/>
    </source>
</evidence>
<dbReference type="InterPro" id="IPR011701">
    <property type="entry name" value="MFS"/>
</dbReference>
<dbReference type="GO" id="GO:0022857">
    <property type="term" value="F:transmembrane transporter activity"/>
    <property type="evidence" value="ECO:0007669"/>
    <property type="project" value="InterPro"/>
</dbReference>
<dbReference type="OrthoDB" id="65739at2"/>
<dbReference type="eggNOG" id="COG2814">
    <property type="taxonomic scope" value="Bacteria"/>
</dbReference>
<feature type="transmembrane region" description="Helical" evidence="6">
    <location>
        <begin position="363"/>
        <end position="385"/>
    </location>
</feature>
<feature type="transmembrane region" description="Helical" evidence="6">
    <location>
        <begin position="41"/>
        <end position="62"/>
    </location>
</feature>
<feature type="domain" description="Major facilitator superfamily (MFS) profile" evidence="7">
    <location>
        <begin position="1"/>
        <end position="414"/>
    </location>
</feature>
<dbReference type="AlphaFoldDB" id="A0A097AP90"/>
<dbReference type="InterPro" id="IPR052528">
    <property type="entry name" value="Sugar_transport-like"/>
</dbReference>
<keyword evidence="3 6" id="KW-0812">Transmembrane</keyword>
<feature type="transmembrane region" description="Helical" evidence="6">
    <location>
        <begin position="12"/>
        <end position="35"/>
    </location>
</feature>
<name>A0A097AP90_THEKI</name>
<dbReference type="PANTHER" id="PTHR23526:SF2">
    <property type="entry name" value="MAJOR FACILITATOR SUPERFAMILY (MFS) PROFILE DOMAIN-CONTAINING PROTEIN"/>
    <property type="match status" value="1"/>
</dbReference>
<protein>
    <submittedName>
        <fullName evidence="8">Major facilitator superfamily MFS_1</fullName>
    </submittedName>
</protein>
<keyword evidence="9" id="KW-1185">Reference proteome</keyword>